<feature type="signal peptide" evidence="1">
    <location>
        <begin position="1"/>
        <end position="20"/>
    </location>
</feature>
<evidence type="ECO:0000313" key="3">
    <source>
        <dbReference type="Proteomes" id="UP000198412"/>
    </source>
</evidence>
<feature type="chain" id="PRO_5013099552" description="DUF4252 domain-containing protein" evidence="1">
    <location>
        <begin position="21"/>
        <end position="157"/>
    </location>
</feature>
<proteinExistence type="predicted"/>
<dbReference type="PROSITE" id="PS51257">
    <property type="entry name" value="PROKAR_LIPOPROTEIN"/>
    <property type="match status" value="1"/>
</dbReference>
<dbReference type="Pfam" id="PF14060">
    <property type="entry name" value="DUF4252"/>
    <property type="match status" value="1"/>
</dbReference>
<dbReference type="OrthoDB" id="1201098at2"/>
<name>A0A238X7U3_9FLAO</name>
<dbReference type="Proteomes" id="UP000198412">
    <property type="component" value="Unassembled WGS sequence"/>
</dbReference>
<reference evidence="3" key="1">
    <citation type="submission" date="2017-06" db="EMBL/GenBank/DDBJ databases">
        <authorList>
            <person name="Varghese N."/>
            <person name="Submissions S."/>
        </authorList>
    </citation>
    <scope>NUCLEOTIDE SEQUENCE [LARGE SCALE GENOMIC DNA]</scope>
    <source>
        <strain evidence="3">DSM 27993</strain>
    </source>
</reference>
<dbReference type="EMBL" id="FZNX01000002">
    <property type="protein sequence ID" value="SNR55007.1"/>
    <property type="molecule type" value="Genomic_DNA"/>
</dbReference>
<dbReference type="InterPro" id="IPR025348">
    <property type="entry name" value="DUF4252"/>
</dbReference>
<gene>
    <name evidence="2" type="ORF">SAMN04488111_1668</name>
</gene>
<keyword evidence="3" id="KW-1185">Reference proteome</keyword>
<protein>
    <recommendedName>
        <fullName evidence="4">DUF4252 domain-containing protein</fullName>
    </recommendedName>
</protein>
<dbReference type="AlphaFoldDB" id="A0A238X7U3"/>
<evidence type="ECO:0000313" key="2">
    <source>
        <dbReference type="EMBL" id="SNR55007.1"/>
    </source>
</evidence>
<dbReference type="RefSeq" id="WP_089377972.1">
    <property type="nucleotide sequence ID" value="NZ_FZNX01000002.1"/>
</dbReference>
<organism evidence="2 3">
    <name type="scientific">Lutibacter flavus</name>
    <dbReference type="NCBI Taxonomy" id="691689"/>
    <lineage>
        <taxon>Bacteria</taxon>
        <taxon>Pseudomonadati</taxon>
        <taxon>Bacteroidota</taxon>
        <taxon>Flavobacteriia</taxon>
        <taxon>Flavobacteriales</taxon>
        <taxon>Flavobacteriaceae</taxon>
        <taxon>Lutibacter</taxon>
    </lineage>
</organism>
<keyword evidence="1" id="KW-0732">Signal</keyword>
<accession>A0A238X7U3</accession>
<sequence length="157" mass="18157">MKNRILILAVALILSSCATKSSFHTFYQENKQESDFSISVSAFIGNMFIPKKDLGEYKSLLRKAQNYDLMVFSDSEAILDKKLNKFIKRKKYSTIFRVAENGDKVQLYFLKDNNMIKEILLKVKSENDYVLIGAKTKILEEDLNRIIKKSELKITSN</sequence>
<evidence type="ECO:0000256" key="1">
    <source>
        <dbReference type="SAM" id="SignalP"/>
    </source>
</evidence>
<evidence type="ECO:0008006" key="4">
    <source>
        <dbReference type="Google" id="ProtNLM"/>
    </source>
</evidence>